<keyword evidence="4" id="KW-1185">Reference proteome</keyword>
<proteinExistence type="predicted"/>
<evidence type="ECO:0000256" key="2">
    <source>
        <dbReference type="SAM" id="Phobius"/>
    </source>
</evidence>
<dbReference type="AlphaFoldDB" id="A0AAD8P135"/>
<dbReference type="EMBL" id="JAUHHV010000004">
    <property type="protein sequence ID" value="KAK1428236.1"/>
    <property type="molecule type" value="Genomic_DNA"/>
</dbReference>
<name>A0AAD8P135_TARER</name>
<keyword evidence="2" id="KW-1133">Transmembrane helix</keyword>
<evidence type="ECO:0000313" key="3">
    <source>
        <dbReference type="EMBL" id="KAK1428236.1"/>
    </source>
</evidence>
<comment type="caution">
    <text evidence="3">The sequence shown here is derived from an EMBL/GenBank/DDBJ whole genome shotgun (WGS) entry which is preliminary data.</text>
</comment>
<dbReference type="Proteomes" id="UP001229421">
    <property type="component" value="Unassembled WGS sequence"/>
</dbReference>
<keyword evidence="2" id="KW-0472">Membrane</keyword>
<gene>
    <name evidence="3" type="ORF">QVD17_17065</name>
</gene>
<reference evidence="3" key="1">
    <citation type="journal article" date="2023" name="bioRxiv">
        <title>Improved chromosome-level genome assembly for marigold (Tagetes erecta).</title>
        <authorList>
            <person name="Jiang F."/>
            <person name="Yuan L."/>
            <person name="Wang S."/>
            <person name="Wang H."/>
            <person name="Xu D."/>
            <person name="Wang A."/>
            <person name="Fan W."/>
        </authorList>
    </citation>
    <scope>NUCLEOTIDE SEQUENCE</scope>
    <source>
        <strain evidence="3">WSJ</strain>
        <tissue evidence="3">Leaf</tissue>
    </source>
</reference>
<keyword evidence="1" id="KW-0175">Coiled coil</keyword>
<feature type="transmembrane region" description="Helical" evidence="2">
    <location>
        <begin position="237"/>
        <end position="255"/>
    </location>
</feature>
<keyword evidence="2" id="KW-0812">Transmembrane</keyword>
<feature type="coiled-coil region" evidence="1">
    <location>
        <begin position="192"/>
        <end position="226"/>
    </location>
</feature>
<evidence type="ECO:0000256" key="1">
    <source>
        <dbReference type="SAM" id="Coils"/>
    </source>
</evidence>
<organism evidence="3 4">
    <name type="scientific">Tagetes erecta</name>
    <name type="common">African marigold</name>
    <dbReference type="NCBI Taxonomy" id="13708"/>
    <lineage>
        <taxon>Eukaryota</taxon>
        <taxon>Viridiplantae</taxon>
        <taxon>Streptophyta</taxon>
        <taxon>Embryophyta</taxon>
        <taxon>Tracheophyta</taxon>
        <taxon>Spermatophyta</taxon>
        <taxon>Magnoliopsida</taxon>
        <taxon>eudicotyledons</taxon>
        <taxon>Gunneridae</taxon>
        <taxon>Pentapetalae</taxon>
        <taxon>asterids</taxon>
        <taxon>campanulids</taxon>
        <taxon>Asterales</taxon>
        <taxon>Asteraceae</taxon>
        <taxon>Asteroideae</taxon>
        <taxon>Heliantheae alliance</taxon>
        <taxon>Tageteae</taxon>
        <taxon>Tagetes</taxon>
    </lineage>
</organism>
<protein>
    <submittedName>
        <fullName evidence="3">Uncharacterized protein</fullName>
    </submittedName>
</protein>
<accession>A0AAD8P135</accession>
<sequence>MEGMKNLGNGCISEEDEERAMFEPAIQVADVVETISEVQGDEPVTDVVHTTRTSPVRRTQTPRIRIVYSRRRSREPKGCDTSKPKRAKLIDDSLAWVDKYRCWLVEDSVPSVFEHGESSSAPRGATVLGEPLERAMVAISSQCARYETEIMKLRDQVQANEGVTQALNEKMLFYDEEKVLDDSAMDQMHFRIHELEASKVELMHKLQMAEQRVGNMETAFVALQEQMLTLEQSFEEVMAITVFCLAMVAWIIRVVEMTQFHL</sequence>
<evidence type="ECO:0000313" key="4">
    <source>
        <dbReference type="Proteomes" id="UP001229421"/>
    </source>
</evidence>